<dbReference type="Proteomes" id="UP001141259">
    <property type="component" value="Unassembled WGS sequence"/>
</dbReference>
<dbReference type="EMBL" id="JANYMP010000019">
    <property type="protein sequence ID" value="MCS7481684.1"/>
    <property type="molecule type" value="Genomic_DNA"/>
</dbReference>
<accession>A0A9X2VS80</accession>
<gene>
    <name evidence="1" type="ORF">NZH93_32915</name>
</gene>
<name>A0A9X2VS80_9PSEU</name>
<sequence>MAEFSVERQNALLIQNADRIINQFALPERDHLAVGMRALAARYYQEARNSLAKALSDNPDNARTRYYLALSLLDGKRPHMHSINHIRTIREHLESARELPHAEVLAALVNEDHGLYWRKGVRLPPRLLALIGSLNAVQVQEIVAHVPAPESGVWRALASRTTNRGTGS</sequence>
<evidence type="ECO:0008006" key="3">
    <source>
        <dbReference type="Google" id="ProtNLM"/>
    </source>
</evidence>
<dbReference type="RefSeq" id="WP_259627164.1">
    <property type="nucleotide sequence ID" value="NZ_JANYMP010000019.1"/>
</dbReference>
<evidence type="ECO:0000313" key="2">
    <source>
        <dbReference type="Proteomes" id="UP001141259"/>
    </source>
</evidence>
<proteinExistence type="predicted"/>
<dbReference type="Gene3D" id="1.25.40.10">
    <property type="entry name" value="Tetratricopeptide repeat domain"/>
    <property type="match status" value="1"/>
</dbReference>
<protein>
    <recommendedName>
        <fullName evidence="3">Tetratricopeptide repeat protein</fullName>
    </recommendedName>
</protein>
<keyword evidence="2" id="KW-1185">Reference proteome</keyword>
<comment type="caution">
    <text evidence="1">The sequence shown here is derived from an EMBL/GenBank/DDBJ whole genome shotgun (WGS) entry which is preliminary data.</text>
</comment>
<evidence type="ECO:0000313" key="1">
    <source>
        <dbReference type="EMBL" id="MCS7481684.1"/>
    </source>
</evidence>
<organism evidence="1 2">
    <name type="scientific">Umezawaea endophytica</name>
    <dbReference type="NCBI Taxonomy" id="1654476"/>
    <lineage>
        <taxon>Bacteria</taxon>
        <taxon>Bacillati</taxon>
        <taxon>Actinomycetota</taxon>
        <taxon>Actinomycetes</taxon>
        <taxon>Pseudonocardiales</taxon>
        <taxon>Pseudonocardiaceae</taxon>
        <taxon>Umezawaea</taxon>
    </lineage>
</organism>
<reference evidence="1" key="1">
    <citation type="submission" date="2022-08" db="EMBL/GenBank/DDBJ databases">
        <authorList>
            <person name="Tistechok S."/>
            <person name="Samborskyy M."/>
            <person name="Roman I."/>
        </authorList>
    </citation>
    <scope>NUCLEOTIDE SEQUENCE</scope>
    <source>
        <strain evidence="1">DSM 103496</strain>
    </source>
</reference>
<dbReference type="AlphaFoldDB" id="A0A9X2VS80"/>
<dbReference type="InterPro" id="IPR011990">
    <property type="entry name" value="TPR-like_helical_dom_sf"/>
</dbReference>
<dbReference type="SUPFAM" id="SSF48452">
    <property type="entry name" value="TPR-like"/>
    <property type="match status" value="1"/>
</dbReference>